<dbReference type="CDD" id="cd21675">
    <property type="entry name" value="SMP_TEX2"/>
    <property type="match status" value="1"/>
</dbReference>
<evidence type="ECO:0000256" key="2">
    <source>
        <dbReference type="ARBA" id="ARBA00022448"/>
    </source>
</evidence>
<reference evidence="12" key="1">
    <citation type="journal article" date="2020" name="Stud. Mycol.">
        <title>101 Dothideomycetes genomes: a test case for predicting lifestyles and emergence of pathogens.</title>
        <authorList>
            <person name="Haridas S."/>
            <person name="Albert R."/>
            <person name="Binder M."/>
            <person name="Bloem J."/>
            <person name="Labutti K."/>
            <person name="Salamov A."/>
            <person name="Andreopoulos B."/>
            <person name="Baker S."/>
            <person name="Barry K."/>
            <person name="Bills G."/>
            <person name="Bluhm B."/>
            <person name="Cannon C."/>
            <person name="Castanera R."/>
            <person name="Culley D."/>
            <person name="Daum C."/>
            <person name="Ezra D."/>
            <person name="Gonzalez J."/>
            <person name="Henrissat B."/>
            <person name="Kuo A."/>
            <person name="Liang C."/>
            <person name="Lipzen A."/>
            <person name="Lutzoni F."/>
            <person name="Magnuson J."/>
            <person name="Mondo S."/>
            <person name="Nolan M."/>
            <person name="Ohm R."/>
            <person name="Pangilinan J."/>
            <person name="Park H.-J."/>
            <person name="Ramirez L."/>
            <person name="Alfaro M."/>
            <person name="Sun H."/>
            <person name="Tritt A."/>
            <person name="Yoshinaga Y."/>
            <person name="Zwiers L.-H."/>
            <person name="Turgeon B."/>
            <person name="Goodwin S."/>
            <person name="Spatafora J."/>
            <person name="Crous P."/>
            <person name="Grigoriev I."/>
        </authorList>
    </citation>
    <scope>NUCLEOTIDE SEQUENCE</scope>
    <source>
        <strain evidence="12">CBS 130266</strain>
    </source>
</reference>
<dbReference type="Pfam" id="PF10296">
    <property type="entry name" value="MMM1"/>
    <property type="match status" value="1"/>
</dbReference>
<dbReference type="EMBL" id="MU007023">
    <property type="protein sequence ID" value="KAF2433003.1"/>
    <property type="molecule type" value="Genomic_DNA"/>
</dbReference>
<dbReference type="PANTHER" id="PTHR13466:SF19">
    <property type="entry name" value="NUCLEUS-VACUOLE JUNCTION PROTEIN 2"/>
    <property type="match status" value="1"/>
</dbReference>
<feature type="domain" description="SMP-LTD" evidence="11">
    <location>
        <begin position="277"/>
        <end position="470"/>
    </location>
</feature>
<evidence type="ECO:0000313" key="12">
    <source>
        <dbReference type="EMBL" id="KAF2433003.1"/>
    </source>
</evidence>
<comment type="caution">
    <text evidence="12">The sequence shown here is derived from an EMBL/GenBank/DDBJ whole genome shotgun (WGS) entry which is preliminary data.</text>
</comment>
<evidence type="ECO:0000256" key="5">
    <source>
        <dbReference type="ARBA" id="ARBA00022989"/>
    </source>
</evidence>
<feature type="region of interest" description="Disordered" evidence="9">
    <location>
        <begin position="615"/>
        <end position="700"/>
    </location>
</feature>
<feature type="transmembrane region" description="Helical" evidence="10">
    <location>
        <begin position="6"/>
        <end position="34"/>
    </location>
</feature>
<dbReference type="GO" id="GO:0005789">
    <property type="term" value="C:endoplasmic reticulum membrane"/>
    <property type="evidence" value="ECO:0007669"/>
    <property type="project" value="UniProtKB-SubCell"/>
</dbReference>
<evidence type="ECO:0000256" key="4">
    <source>
        <dbReference type="ARBA" id="ARBA00022824"/>
    </source>
</evidence>
<dbReference type="InterPro" id="IPR019411">
    <property type="entry name" value="MMM1_dom"/>
</dbReference>
<feature type="compositionally biased region" description="Basic and acidic residues" evidence="9">
    <location>
        <begin position="481"/>
        <end position="508"/>
    </location>
</feature>
<gene>
    <name evidence="12" type="ORF">EJ08DRAFT_629831</name>
</gene>
<dbReference type="Proteomes" id="UP000800235">
    <property type="component" value="Unassembled WGS sequence"/>
</dbReference>
<keyword evidence="13" id="KW-1185">Reference proteome</keyword>
<dbReference type="PANTHER" id="PTHR13466">
    <property type="entry name" value="TEX2 PROTEIN-RELATED"/>
    <property type="match status" value="1"/>
</dbReference>
<keyword evidence="4" id="KW-0256">Endoplasmic reticulum</keyword>
<comment type="subcellular location">
    <subcellularLocation>
        <location evidence="1">Endoplasmic reticulum membrane</location>
    </subcellularLocation>
</comment>
<evidence type="ECO:0000256" key="8">
    <source>
        <dbReference type="ARBA" id="ARBA00023136"/>
    </source>
</evidence>
<dbReference type="Pfam" id="PF15413">
    <property type="entry name" value="PH_11"/>
    <property type="match status" value="1"/>
</dbReference>
<sequence>MPSLSAYLFAYLAGGITFIPLLFLLLFCHAYFLLPIKESDDRDLGSHISSSDVADKAKALQKELAALPPEVQSRSREPDAAAGYFAVCREYVPGGVNGKPPERTTATGAVVSSESPSVYQSMYRSIFERGKVQNQSMDVASGSSKSTRKARNVFYIVLRLGHLMLYDDTEQLEVRHVLSLSLYDIDIYAGSEDAVPEGELWVKRNCIRLKWRETSKNIAQDSKPFYLFSDNCSDKEDFYHSLLQNQDRNPGHATPGPRPLAFDASHIVKLVQQLHASEENMQTRWVNALIGRLFLGLYQTSDLQSFIHNKITKKIARVSKPTFIESISVRRIDLGDSAPLITNPKLRELTIDGDLTVEADIKYKGNLRLEIAAVARIDLGPRFKARRVDLLLAGICKTLEGHLLIRIKPPPSNRLWFAFDGMPKLNLSIEPIVSSRQITYSLILRAIESRIREVIGDTLVLPNWDDIPFSDSSRYPVRGGLWEEQRRPPTHETHADPEKIPSDDHEHSMAYPNVAVTALATPEKSMSTPALVGRQPTDLSSQSDNSSNGTADDTPASAITSGSDFLAGSAKPRTMRSNSFATAVVSVDPAVVHAGQDDAFPSEGEAARIMMDISSRSQPASPLESPAGSPSSQHTKQRKGLHSPGPPFHIPEEGSTPTHDLTGSPSSASFSTEQTNSLPGDDDIRQMSKSSTSSSIPKKQAIAINAVQATSAAKKWGLDLVARHSSIKPNVSQANTDQPVVDSPSRESLDSTLRFDTTATPQAPADKSTRPLGRGQPLPPPVSTRTHQIMTSSSMACSESRRKGVLK</sequence>
<feature type="compositionally biased region" description="Polar residues" evidence="9">
    <location>
        <begin position="537"/>
        <end position="563"/>
    </location>
</feature>
<feature type="region of interest" description="Disordered" evidence="9">
    <location>
        <begin position="525"/>
        <end position="565"/>
    </location>
</feature>
<evidence type="ECO:0000256" key="6">
    <source>
        <dbReference type="ARBA" id="ARBA00023055"/>
    </source>
</evidence>
<keyword evidence="5 10" id="KW-1133">Transmembrane helix</keyword>
<dbReference type="GO" id="GO:0008289">
    <property type="term" value="F:lipid binding"/>
    <property type="evidence" value="ECO:0007669"/>
    <property type="project" value="UniProtKB-KW"/>
</dbReference>
<dbReference type="PROSITE" id="PS51847">
    <property type="entry name" value="SMP"/>
    <property type="match status" value="1"/>
</dbReference>
<keyword evidence="6" id="KW-0445">Lipid transport</keyword>
<feature type="compositionally biased region" description="Polar residues" evidence="9">
    <location>
        <begin position="655"/>
        <end position="678"/>
    </location>
</feature>
<feature type="compositionally biased region" description="Polar residues" evidence="9">
    <location>
        <begin position="783"/>
        <end position="797"/>
    </location>
</feature>
<evidence type="ECO:0000256" key="3">
    <source>
        <dbReference type="ARBA" id="ARBA00022692"/>
    </source>
</evidence>
<proteinExistence type="predicted"/>
<evidence type="ECO:0000256" key="10">
    <source>
        <dbReference type="SAM" id="Phobius"/>
    </source>
</evidence>
<dbReference type="GO" id="GO:1990456">
    <property type="term" value="P:mitochondrion-endoplasmic reticulum membrane tethering"/>
    <property type="evidence" value="ECO:0007669"/>
    <property type="project" value="TreeGrafter"/>
</dbReference>
<organism evidence="12 13">
    <name type="scientific">Tothia fuscella</name>
    <dbReference type="NCBI Taxonomy" id="1048955"/>
    <lineage>
        <taxon>Eukaryota</taxon>
        <taxon>Fungi</taxon>
        <taxon>Dikarya</taxon>
        <taxon>Ascomycota</taxon>
        <taxon>Pezizomycotina</taxon>
        <taxon>Dothideomycetes</taxon>
        <taxon>Pleosporomycetidae</taxon>
        <taxon>Venturiales</taxon>
        <taxon>Cylindrosympodiaceae</taxon>
        <taxon>Tothia</taxon>
    </lineage>
</organism>
<dbReference type="GO" id="GO:0032865">
    <property type="term" value="C:ERMES complex"/>
    <property type="evidence" value="ECO:0007669"/>
    <property type="project" value="TreeGrafter"/>
</dbReference>
<dbReference type="InterPro" id="IPR031468">
    <property type="entry name" value="SMP_LBD"/>
</dbReference>
<dbReference type="AlphaFoldDB" id="A0A9P4NX48"/>
<feature type="compositionally biased region" description="Polar residues" evidence="9">
    <location>
        <begin position="750"/>
        <end position="761"/>
    </location>
</feature>
<feature type="compositionally biased region" description="Polar residues" evidence="9">
    <location>
        <begin position="727"/>
        <end position="738"/>
    </location>
</feature>
<keyword evidence="7" id="KW-0446">Lipid-binding</keyword>
<keyword evidence="3 10" id="KW-0812">Transmembrane</keyword>
<feature type="region of interest" description="Disordered" evidence="9">
    <location>
        <begin position="725"/>
        <end position="807"/>
    </location>
</feature>
<keyword evidence="2" id="KW-0813">Transport</keyword>
<name>A0A9P4NX48_9PEZI</name>
<keyword evidence="8 10" id="KW-0472">Membrane</keyword>
<protein>
    <recommendedName>
        <fullName evidence="11">SMP-LTD domain-containing protein</fullName>
    </recommendedName>
</protein>
<evidence type="ECO:0000259" key="11">
    <source>
        <dbReference type="PROSITE" id="PS51847"/>
    </source>
</evidence>
<dbReference type="OrthoDB" id="26740at2759"/>
<evidence type="ECO:0000256" key="7">
    <source>
        <dbReference type="ARBA" id="ARBA00023121"/>
    </source>
</evidence>
<feature type="region of interest" description="Disordered" evidence="9">
    <location>
        <begin position="480"/>
        <end position="508"/>
    </location>
</feature>
<evidence type="ECO:0000256" key="9">
    <source>
        <dbReference type="SAM" id="MobiDB-lite"/>
    </source>
</evidence>
<evidence type="ECO:0000313" key="13">
    <source>
        <dbReference type="Proteomes" id="UP000800235"/>
    </source>
</evidence>
<dbReference type="GO" id="GO:0015914">
    <property type="term" value="P:phospholipid transport"/>
    <property type="evidence" value="ECO:0007669"/>
    <property type="project" value="TreeGrafter"/>
</dbReference>
<accession>A0A9P4NX48</accession>
<evidence type="ECO:0000256" key="1">
    <source>
        <dbReference type="ARBA" id="ARBA00004586"/>
    </source>
</evidence>